<sequence>MIERRGNAPERHVRVDIKNVLDLGPTPDEIIGAPVSHRFYRSEGGDLIIIGNHIHRFPRPTHRSLRRYRFKSPLMPSPLSSLHDLSLLVSPLPSHSASSIRAASQSAIGLRS</sequence>
<accession>A0A427B1A1</accession>
<gene>
    <name evidence="2" type="ORF">B296_00015593</name>
</gene>
<dbReference type="EMBL" id="AMZH03000724">
    <property type="protein sequence ID" value="RRT82291.1"/>
    <property type="molecule type" value="Genomic_DNA"/>
</dbReference>
<dbReference type="Proteomes" id="UP000287651">
    <property type="component" value="Unassembled WGS sequence"/>
</dbReference>
<reference evidence="2 3" key="1">
    <citation type="journal article" date="2014" name="Agronomy (Basel)">
        <title>A Draft Genome Sequence for Ensete ventricosum, the Drought-Tolerant Tree Against Hunger.</title>
        <authorList>
            <person name="Harrison J."/>
            <person name="Moore K.A."/>
            <person name="Paszkiewicz K."/>
            <person name="Jones T."/>
            <person name="Grant M."/>
            <person name="Ambacheew D."/>
            <person name="Muzemil S."/>
            <person name="Studholme D.J."/>
        </authorList>
    </citation>
    <scope>NUCLEOTIDE SEQUENCE [LARGE SCALE GENOMIC DNA]</scope>
</reference>
<name>A0A427B1A1_ENSVE</name>
<organism evidence="2 3">
    <name type="scientific">Ensete ventricosum</name>
    <name type="common">Abyssinian banana</name>
    <name type="synonym">Musa ensete</name>
    <dbReference type="NCBI Taxonomy" id="4639"/>
    <lineage>
        <taxon>Eukaryota</taxon>
        <taxon>Viridiplantae</taxon>
        <taxon>Streptophyta</taxon>
        <taxon>Embryophyta</taxon>
        <taxon>Tracheophyta</taxon>
        <taxon>Spermatophyta</taxon>
        <taxon>Magnoliopsida</taxon>
        <taxon>Liliopsida</taxon>
        <taxon>Zingiberales</taxon>
        <taxon>Musaceae</taxon>
        <taxon>Ensete</taxon>
    </lineage>
</organism>
<evidence type="ECO:0000313" key="2">
    <source>
        <dbReference type="EMBL" id="RRT82291.1"/>
    </source>
</evidence>
<evidence type="ECO:0000313" key="3">
    <source>
        <dbReference type="Proteomes" id="UP000287651"/>
    </source>
</evidence>
<feature type="region of interest" description="Disordered" evidence="1">
    <location>
        <begin position="92"/>
        <end position="112"/>
    </location>
</feature>
<dbReference type="AlphaFoldDB" id="A0A427B1A1"/>
<comment type="caution">
    <text evidence="2">The sequence shown here is derived from an EMBL/GenBank/DDBJ whole genome shotgun (WGS) entry which is preliminary data.</text>
</comment>
<proteinExistence type="predicted"/>
<evidence type="ECO:0000256" key="1">
    <source>
        <dbReference type="SAM" id="MobiDB-lite"/>
    </source>
</evidence>
<protein>
    <submittedName>
        <fullName evidence="2">Uncharacterized protein</fullName>
    </submittedName>
</protein>